<feature type="repeat" description="PPR" evidence="3">
    <location>
        <begin position="407"/>
        <end position="441"/>
    </location>
</feature>
<reference evidence="6 7" key="1">
    <citation type="journal article" date="2022" name="Nat. Plants">
        <title>Genomes of leafy and leafless Platanthera orchids illuminate the evolution of mycoheterotrophy.</title>
        <authorList>
            <person name="Li M.H."/>
            <person name="Liu K.W."/>
            <person name="Li Z."/>
            <person name="Lu H.C."/>
            <person name="Ye Q.L."/>
            <person name="Zhang D."/>
            <person name="Wang J.Y."/>
            <person name="Li Y.F."/>
            <person name="Zhong Z.M."/>
            <person name="Liu X."/>
            <person name="Yu X."/>
            <person name="Liu D.K."/>
            <person name="Tu X.D."/>
            <person name="Liu B."/>
            <person name="Hao Y."/>
            <person name="Liao X.Y."/>
            <person name="Jiang Y.T."/>
            <person name="Sun W.H."/>
            <person name="Chen J."/>
            <person name="Chen Y.Q."/>
            <person name="Ai Y."/>
            <person name="Zhai J.W."/>
            <person name="Wu S.S."/>
            <person name="Zhou Z."/>
            <person name="Hsiao Y.Y."/>
            <person name="Wu W.L."/>
            <person name="Chen Y.Y."/>
            <person name="Lin Y.F."/>
            <person name="Hsu J.L."/>
            <person name="Li C.Y."/>
            <person name="Wang Z.W."/>
            <person name="Zhao X."/>
            <person name="Zhong W.Y."/>
            <person name="Ma X.K."/>
            <person name="Ma L."/>
            <person name="Huang J."/>
            <person name="Chen G.Z."/>
            <person name="Huang M.Z."/>
            <person name="Huang L."/>
            <person name="Peng D.H."/>
            <person name="Luo Y.B."/>
            <person name="Zou S.Q."/>
            <person name="Chen S.P."/>
            <person name="Lan S."/>
            <person name="Tsai W.C."/>
            <person name="Van de Peer Y."/>
            <person name="Liu Z.J."/>
        </authorList>
    </citation>
    <scope>NUCLEOTIDE SEQUENCE [LARGE SCALE GENOMIC DNA]</scope>
    <source>
        <strain evidence="6">Lor287</strain>
    </source>
</reference>
<feature type="repeat" description="PPR" evidence="3">
    <location>
        <begin position="547"/>
        <end position="581"/>
    </location>
</feature>
<evidence type="ECO:0000256" key="3">
    <source>
        <dbReference type="PROSITE-ProRule" id="PRU00708"/>
    </source>
</evidence>
<dbReference type="PROSITE" id="PS51375">
    <property type="entry name" value="PPR"/>
    <property type="match status" value="7"/>
</dbReference>
<dbReference type="EMBL" id="JBBWWQ010000019">
    <property type="protein sequence ID" value="KAK8918517.1"/>
    <property type="molecule type" value="Genomic_DNA"/>
</dbReference>
<dbReference type="Pfam" id="PF13041">
    <property type="entry name" value="PPR_2"/>
    <property type="match status" value="2"/>
</dbReference>
<feature type="repeat" description="PPR" evidence="3">
    <location>
        <begin position="337"/>
        <end position="371"/>
    </location>
</feature>
<dbReference type="Proteomes" id="UP001418222">
    <property type="component" value="Unassembled WGS sequence"/>
</dbReference>
<organism evidence="6 7">
    <name type="scientific">Platanthera zijinensis</name>
    <dbReference type="NCBI Taxonomy" id="2320716"/>
    <lineage>
        <taxon>Eukaryota</taxon>
        <taxon>Viridiplantae</taxon>
        <taxon>Streptophyta</taxon>
        <taxon>Embryophyta</taxon>
        <taxon>Tracheophyta</taxon>
        <taxon>Spermatophyta</taxon>
        <taxon>Magnoliopsida</taxon>
        <taxon>Liliopsida</taxon>
        <taxon>Asparagales</taxon>
        <taxon>Orchidaceae</taxon>
        <taxon>Orchidoideae</taxon>
        <taxon>Orchideae</taxon>
        <taxon>Orchidinae</taxon>
        <taxon>Platanthera</taxon>
    </lineage>
</organism>
<evidence type="ECO:0000256" key="1">
    <source>
        <dbReference type="ARBA" id="ARBA00007626"/>
    </source>
</evidence>
<feature type="compositionally biased region" description="Low complexity" evidence="4">
    <location>
        <begin position="72"/>
        <end position="86"/>
    </location>
</feature>
<feature type="domain" description="PROP1-like PPR" evidence="5">
    <location>
        <begin position="389"/>
        <end position="473"/>
    </location>
</feature>
<feature type="repeat" description="PPR" evidence="3">
    <location>
        <begin position="267"/>
        <end position="301"/>
    </location>
</feature>
<sequence>MPPATHTSAAGKHCFYYGHRRPSRNRPVVFGGLFTNRQTLPSSTVEGDTLSGGRQSKPRPSTTIHFRDWDPDLPSSSSSSAPPSLTDSDRRLSPLARFICDSLRRNHRWCPAVLSDLNKLRRVTPDIVSEVLRSRPLLPASIYTRFFRWAGRQKGFSHTFASYNALAYSLSASGLFRAADQIPELMLAHGKSPSEKQLEILIRFHADARRPLRVFHIYQKMRTAFGVSPGRTFLYNRIIDSLVNCGRLDLALAVYDDLRSDEGLKEDAVTFTIICKGFCRAGRIDELIHLLDRMRSEVCRPDLFAYTAMIKILTAEGNLDGSLRIWDEMAKDGVEADAMAYSTLIVGLSKAGRMEKAEKLFRAMKQKGFLIERSVYGALVEGYVAGGKLDSGFQIFKEMVDDGYRADLDIYDSLIRGFCSAGRFDNAFKLFELVITEGIDPEFTTVSPLLVGYADADQIHNFFQFLDRLRGLGLPAMDFLSSFFTVFLERGGREVKALKLFAELKLKDFSSVSIYNILIEALHKIKEVKKALTLFYELKSSDHLKPDSCTYSLAISCISDIGDADEACSYFNMMKENSWTPAVSAYVSLVRGLCVAGEIDAAMVVVRDCLGNVTGGPMEFKYSLRVVDACRSGEPEKVVEVLNEMAELGYPVEDVIYCAIIHGFCKHASSGEARTVLDVMKDRNILSGANFVLYEDMLNEHLKKEAASLVISGLKFFGLEKKLRWRTSLDDSSS</sequence>
<dbReference type="AlphaFoldDB" id="A0AAP0AX67"/>
<feature type="repeat" description="PPR" evidence="3">
    <location>
        <begin position="302"/>
        <end position="336"/>
    </location>
</feature>
<dbReference type="InterPro" id="IPR033443">
    <property type="entry name" value="PROP1-like_PPR_dom"/>
</dbReference>
<comment type="similarity">
    <text evidence="1">Belongs to the PPR family. P subfamily.</text>
</comment>
<dbReference type="PANTHER" id="PTHR46128:SF329">
    <property type="entry name" value="MITOCHONDRIAL GROUP I INTRON SPLICING FACTOR DMR1"/>
    <property type="match status" value="1"/>
</dbReference>
<dbReference type="PANTHER" id="PTHR46128">
    <property type="entry name" value="MITOCHONDRIAL GROUP I INTRON SPLICING FACTOR CCM1"/>
    <property type="match status" value="1"/>
</dbReference>
<dbReference type="InterPro" id="IPR011990">
    <property type="entry name" value="TPR-like_helical_dom_sf"/>
</dbReference>
<protein>
    <submittedName>
        <fullName evidence="6">Pentatricopeptide repeat-containing protein</fullName>
    </submittedName>
</protein>
<evidence type="ECO:0000313" key="6">
    <source>
        <dbReference type="EMBL" id="KAK8918517.1"/>
    </source>
</evidence>
<feature type="compositionally biased region" description="Polar residues" evidence="4">
    <location>
        <begin position="40"/>
        <end position="64"/>
    </location>
</feature>
<evidence type="ECO:0000256" key="2">
    <source>
        <dbReference type="ARBA" id="ARBA00022737"/>
    </source>
</evidence>
<dbReference type="Gene3D" id="1.25.40.10">
    <property type="entry name" value="Tetratricopeptide repeat domain"/>
    <property type="match status" value="5"/>
</dbReference>
<keyword evidence="2" id="KW-0677">Repeat</keyword>
<name>A0AAP0AX67_9ASPA</name>
<dbReference type="InterPro" id="IPR050872">
    <property type="entry name" value="PPR_P_subfamily"/>
</dbReference>
<dbReference type="Pfam" id="PF01535">
    <property type="entry name" value="PPR"/>
    <property type="match status" value="4"/>
</dbReference>
<evidence type="ECO:0000313" key="7">
    <source>
        <dbReference type="Proteomes" id="UP001418222"/>
    </source>
</evidence>
<evidence type="ECO:0000259" key="5">
    <source>
        <dbReference type="Pfam" id="PF17177"/>
    </source>
</evidence>
<feature type="region of interest" description="Disordered" evidence="4">
    <location>
        <begin position="40"/>
        <end position="88"/>
    </location>
</feature>
<dbReference type="InterPro" id="IPR002885">
    <property type="entry name" value="PPR_rpt"/>
</dbReference>
<feature type="repeat" description="PPR" evidence="3">
    <location>
        <begin position="653"/>
        <end position="687"/>
    </location>
</feature>
<keyword evidence="7" id="KW-1185">Reference proteome</keyword>
<feature type="repeat" description="PPR" evidence="3">
    <location>
        <begin position="372"/>
        <end position="406"/>
    </location>
</feature>
<gene>
    <name evidence="6" type="ORF">KSP39_PZI021661</name>
</gene>
<comment type="caution">
    <text evidence="6">The sequence shown here is derived from an EMBL/GenBank/DDBJ whole genome shotgun (WGS) entry which is preliminary data.</text>
</comment>
<evidence type="ECO:0000256" key="4">
    <source>
        <dbReference type="SAM" id="MobiDB-lite"/>
    </source>
</evidence>
<dbReference type="NCBIfam" id="TIGR00756">
    <property type="entry name" value="PPR"/>
    <property type="match status" value="9"/>
</dbReference>
<accession>A0AAP0AX67</accession>
<dbReference type="Pfam" id="PF17177">
    <property type="entry name" value="PPR_long"/>
    <property type="match status" value="1"/>
</dbReference>
<proteinExistence type="inferred from homology"/>